<evidence type="ECO:0000256" key="3">
    <source>
        <dbReference type="ARBA" id="ARBA00022490"/>
    </source>
</evidence>
<comment type="subcellular location">
    <subcellularLocation>
        <location evidence="1">Cytoplasm</location>
    </subcellularLocation>
</comment>
<evidence type="ECO:0000256" key="4">
    <source>
        <dbReference type="ARBA" id="ARBA00022553"/>
    </source>
</evidence>
<dbReference type="Proteomes" id="UP001314263">
    <property type="component" value="Unassembled WGS sequence"/>
</dbReference>
<proteinExistence type="inferred from homology"/>
<dbReference type="InterPro" id="IPR019376">
    <property type="entry name" value="Myeloid_leukemia_factor"/>
</dbReference>
<evidence type="ECO:0000256" key="2">
    <source>
        <dbReference type="ARBA" id="ARBA00008332"/>
    </source>
</evidence>
<dbReference type="Pfam" id="PF10248">
    <property type="entry name" value="Mlf1IP"/>
    <property type="match status" value="1"/>
</dbReference>
<feature type="region of interest" description="Disordered" evidence="5">
    <location>
        <begin position="1"/>
        <end position="100"/>
    </location>
</feature>
<keyword evidence="7" id="KW-1185">Reference proteome</keyword>
<gene>
    <name evidence="6" type="ORF">CVIRNUC_005931</name>
</gene>
<feature type="region of interest" description="Disordered" evidence="5">
    <location>
        <begin position="135"/>
        <end position="172"/>
    </location>
</feature>
<dbReference type="AlphaFoldDB" id="A0AAV1I7I1"/>
<name>A0AAV1I7I1_9CHLO</name>
<keyword evidence="3" id="KW-0963">Cytoplasm</keyword>
<organism evidence="6 7">
    <name type="scientific">Coccomyxa viridis</name>
    <dbReference type="NCBI Taxonomy" id="1274662"/>
    <lineage>
        <taxon>Eukaryota</taxon>
        <taxon>Viridiplantae</taxon>
        <taxon>Chlorophyta</taxon>
        <taxon>core chlorophytes</taxon>
        <taxon>Trebouxiophyceae</taxon>
        <taxon>Trebouxiophyceae incertae sedis</taxon>
        <taxon>Coccomyxaceae</taxon>
        <taxon>Coccomyxa</taxon>
    </lineage>
</organism>
<dbReference type="EMBL" id="CAUYUE010000007">
    <property type="protein sequence ID" value="CAK0782736.1"/>
    <property type="molecule type" value="Genomic_DNA"/>
</dbReference>
<comment type="similarity">
    <text evidence="2">Belongs to the MLF family.</text>
</comment>
<feature type="compositionally biased region" description="Low complexity" evidence="5">
    <location>
        <begin position="163"/>
        <end position="172"/>
    </location>
</feature>
<feature type="compositionally biased region" description="Polar residues" evidence="5">
    <location>
        <begin position="135"/>
        <end position="150"/>
    </location>
</feature>
<dbReference type="GO" id="GO:0005737">
    <property type="term" value="C:cytoplasm"/>
    <property type="evidence" value="ECO:0007669"/>
    <property type="project" value="UniProtKB-SubCell"/>
</dbReference>
<evidence type="ECO:0000256" key="1">
    <source>
        <dbReference type="ARBA" id="ARBA00004496"/>
    </source>
</evidence>
<comment type="caution">
    <text evidence="6">The sequence shown here is derived from an EMBL/GenBank/DDBJ whole genome shotgun (WGS) entry which is preliminary data.</text>
</comment>
<evidence type="ECO:0000313" key="7">
    <source>
        <dbReference type="Proteomes" id="UP001314263"/>
    </source>
</evidence>
<protein>
    <submittedName>
        <fullName evidence="6">Uncharacterized protein</fullName>
    </submittedName>
</protein>
<evidence type="ECO:0000313" key="6">
    <source>
        <dbReference type="EMBL" id="CAK0782736.1"/>
    </source>
</evidence>
<accession>A0AAV1I7I1</accession>
<reference evidence="6 7" key="1">
    <citation type="submission" date="2023-10" db="EMBL/GenBank/DDBJ databases">
        <authorList>
            <person name="Maclean D."/>
            <person name="Macfadyen A."/>
        </authorList>
    </citation>
    <scope>NUCLEOTIDE SEQUENCE [LARGE SCALE GENOMIC DNA]</scope>
</reference>
<dbReference type="PANTHER" id="PTHR13105">
    <property type="entry name" value="MYELOID LEUKEMIA FACTOR"/>
    <property type="match status" value="1"/>
</dbReference>
<evidence type="ECO:0000256" key="5">
    <source>
        <dbReference type="SAM" id="MobiDB-lite"/>
    </source>
</evidence>
<sequence>MDPFPFQGFPSHLYDMPPPGYLNHLPSVNQMSDRHHSRPYIRELAPGEMDEDETDGSHNYSPLVEEPEDSEHEKSSKRRHWEETHARSARPKSPKHTSGSFRFTSISSAYSSRLNGSVHSDSSTLQHGDGIAEMTFSSYDSNTGQQQSMHSPHISDRGYTVTRSQSSRQSAARTNRILQNLEADGLPGFERDWASRHQGRLPAQAYQGTAGYHSPGILETPSERVHAAYGSRSHGGREIPIE</sequence>
<keyword evidence="4" id="KW-0597">Phosphoprotein</keyword>